<sequence length="133" mass="15214">MSSLESLEGGMSSCSNQVPRFNFLSGRNCGHRPYRASARLRVLRMKSISRFREAELPRHFPPFAQRGQRDNGENRSRQPRALQNRQSTVNALPIHTRVYHAPISHPPLSTPYSLWPSMVPQPSPPRNTQFIHS</sequence>
<evidence type="ECO:0000313" key="3">
    <source>
        <dbReference type="Proteomes" id="UP000019376"/>
    </source>
</evidence>
<reference evidence="2 3" key="1">
    <citation type="journal article" date="2013" name="PLoS ONE">
        <title>Genomic and secretomic analyses reveal unique features of the lignocellulolytic enzyme system of Penicillium decumbens.</title>
        <authorList>
            <person name="Liu G."/>
            <person name="Zhang L."/>
            <person name="Wei X."/>
            <person name="Zou G."/>
            <person name="Qin Y."/>
            <person name="Ma L."/>
            <person name="Li J."/>
            <person name="Zheng H."/>
            <person name="Wang S."/>
            <person name="Wang C."/>
            <person name="Xun L."/>
            <person name="Zhao G.-P."/>
            <person name="Zhou Z."/>
            <person name="Qu Y."/>
        </authorList>
    </citation>
    <scope>NUCLEOTIDE SEQUENCE [LARGE SCALE GENOMIC DNA]</scope>
    <source>
        <strain evidence="3">114-2 / CGMCC 5302</strain>
    </source>
</reference>
<dbReference type="EMBL" id="KB644412">
    <property type="protein sequence ID" value="EPS29905.1"/>
    <property type="molecule type" value="Genomic_DNA"/>
</dbReference>
<accession>S7ZGW4</accession>
<dbReference type="Proteomes" id="UP000019376">
    <property type="component" value="Unassembled WGS sequence"/>
</dbReference>
<dbReference type="AlphaFoldDB" id="S7ZGW4"/>
<evidence type="ECO:0000313" key="2">
    <source>
        <dbReference type="EMBL" id="EPS29905.1"/>
    </source>
</evidence>
<feature type="region of interest" description="Disordered" evidence="1">
    <location>
        <begin position="54"/>
        <end position="93"/>
    </location>
</feature>
<name>S7ZGW4_PENO1</name>
<proteinExistence type="predicted"/>
<organism evidence="2 3">
    <name type="scientific">Penicillium oxalicum (strain 114-2 / CGMCC 5302)</name>
    <name type="common">Penicillium decumbens</name>
    <dbReference type="NCBI Taxonomy" id="933388"/>
    <lineage>
        <taxon>Eukaryota</taxon>
        <taxon>Fungi</taxon>
        <taxon>Dikarya</taxon>
        <taxon>Ascomycota</taxon>
        <taxon>Pezizomycotina</taxon>
        <taxon>Eurotiomycetes</taxon>
        <taxon>Eurotiomycetidae</taxon>
        <taxon>Eurotiales</taxon>
        <taxon>Aspergillaceae</taxon>
        <taxon>Penicillium</taxon>
    </lineage>
</organism>
<gene>
    <name evidence="2" type="ORF">PDE_04855</name>
</gene>
<protein>
    <submittedName>
        <fullName evidence="2">Uncharacterized protein</fullName>
    </submittedName>
</protein>
<feature type="compositionally biased region" description="Basic and acidic residues" evidence="1">
    <location>
        <begin position="67"/>
        <end position="76"/>
    </location>
</feature>
<feature type="compositionally biased region" description="Polar residues" evidence="1">
    <location>
        <begin position="81"/>
        <end position="90"/>
    </location>
</feature>
<dbReference type="HOGENOM" id="CLU_1907386_0_0_1"/>
<keyword evidence="3" id="KW-1185">Reference proteome</keyword>
<evidence type="ECO:0000256" key="1">
    <source>
        <dbReference type="SAM" id="MobiDB-lite"/>
    </source>
</evidence>